<accession>A0A0X3BIX9</accession>
<evidence type="ECO:0000313" key="2">
    <source>
        <dbReference type="EMBL" id="CVK32102.1"/>
    </source>
</evidence>
<dbReference type="InterPro" id="IPR011042">
    <property type="entry name" value="6-blade_b-propeller_TolB-like"/>
</dbReference>
<dbReference type="PANTHER" id="PTHR36842">
    <property type="entry name" value="PROTEIN TOLB HOMOLOG"/>
    <property type="match status" value="1"/>
</dbReference>
<comment type="similarity">
    <text evidence="1">Belongs to the TolB family.</text>
</comment>
<evidence type="ECO:0000313" key="3">
    <source>
        <dbReference type="Proteomes" id="UP000069850"/>
    </source>
</evidence>
<dbReference type="Pfam" id="PF07676">
    <property type="entry name" value="PD40"/>
    <property type="match status" value="3"/>
</dbReference>
<dbReference type="PANTHER" id="PTHR36842:SF1">
    <property type="entry name" value="PROTEIN TOLB"/>
    <property type="match status" value="1"/>
</dbReference>
<organism evidence="2 3">
    <name type="scientific">Methanoculleus bourgensis</name>
    <dbReference type="NCBI Taxonomy" id="83986"/>
    <lineage>
        <taxon>Archaea</taxon>
        <taxon>Methanobacteriati</taxon>
        <taxon>Methanobacteriota</taxon>
        <taxon>Stenosarchaea group</taxon>
        <taxon>Methanomicrobia</taxon>
        <taxon>Methanomicrobiales</taxon>
        <taxon>Methanomicrobiaceae</taxon>
        <taxon>Methanoculleus</taxon>
    </lineage>
</organism>
<evidence type="ECO:0000256" key="1">
    <source>
        <dbReference type="ARBA" id="ARBA00009820"/>
    </source>
</evidence>
<reference evidence="2 3" key="1">
    <citation type="submission" date="2016-01" db="EMBL/GenBank/DDBJ databases">
        <authorList>
            <person name="Manzoor S."/>
        </authorList>
    </citation>
    <scope>NUCLEOTIDE SEQUENCE [LARGE SCALE GENOMIC DNA]</scope>
    <source>
        <strain evidence="2">Methanoculleus sp MAB1</strain>
    </source>
</reference>
<dbReference type="GeneID" id="27136879"/>
<dbReference type="KEGG" id="mema:MMAB1_0888"/>
<proteinExistence type="inferred from homology"/>
<dbReference type="EMBL" id="LT158599">
    <property type="protein sequence ID" value="CVK32102.1"/>
    <property type="molecule type" value="Genomic_DNA"/>
</dbReference>
<dbReference type="SUPFAM" id="SSF82171">
    <property type="entry name" value="DPP6 N-terminal domain-like"/>
    <property type="match status" value="1"/>
</dbReference>
<dbReference type="Gene3D" id="2.120.10.30">
    <property type="entry name" value="TolB, C-terminal domain"/>
    <property type="match status" value="3"/>
</dbReference>
<dbReference type="RefSeq" id="WP_062262245.1">
    <property type="nucleotide sequence ID" value="NZ_LT158599.1"/>
</dbReference>
<protein>
    <submittedName>
        <fullName evidence="2">Protein tolB</fullName>
    </submittedName>
</protein>
<dbReference type="InterPro" id="IPR011659">
    <property type="entry name" value="WD40"/>
</dbReference>
<dbReference type="OrthoDB" id="25019at2157"/>
<name>A0A0X3BIX9_9EURY</name>
<gene>
    <name evidence="2" type="primary">tolB</name>
    <name evidence="2" type="ORF">MMAB1_0888</name>
</gene>
<dbReference type="AlphaFoldDB" id="A0A0X3BIX9"/>
<dbReference type="Proteomes" id="UP000069850">
    <property type="component" value="Chromosome 1"/>
</dbReference>
<sequence length="410" mass="44498">MIFSKTPYKNDGGEVNQTLPCILIFLLLAVVPPAAASVVQVTNDSAINSYPFWSPDERYIAFTSYDDGAAALRVIERNREIRKLTATNRSWEFALFDPWSPDGKTLLFLSAEGDLWRMNPDGTGRVRLTEEGRVIPGLPLAGYGADWSADGKQIVYTSCLFENVALREALTATTVVNVSGLRKDADIWVMDADGGNKTRLTTGGDAWFPLWQPGGHLVAFLSTRSGNQEVWVTDRDGNAEQVTFSGGDVTEYAWSPDGGAIACVVASPPDAWPESSLWVVALNGSGAEHLTSGNWDQSPVWSPDGARIAFRSMSRNQTALWVMKSGGGDLEPIISGDYIMHRWSPDSRGLAVSDGDDIYLVVPDSPATSGFEAARALAALRARPQADRIVTTKYSPKRTMASPLACTTRL</sequence>